<sequence length="189" mass="20751">MDDAVRRDNPGDPRLSAGLGCPLMDDGLEIRPLQPGDPPVIAAAMAALGWDKPESQYQRYVAEQAAGTRDVLVATVDGAYVGYVTVYWISPYFGTIPEISDFNVLPSYRRRGIGSALMDAAEAKVAERSPVVGIGVGLYPDYGQAQRMYVRRGYLPDGRGLIYDNRQVAPMETIRNDDSACLMFTKQLR</sequence>
<evidence type="ECO:0000313" key="4">
    <source>
        <dbReference type="EMBL" id="RZU18952.1"/>
    </source>
</evidence>
<dbReference type="GO" id="GO:0005840">
    <property type="term" value="C:ribosome"/>
    <property type="evidence" value="ECO:0007669"/>
    <property type="project" value="UniProtKB-KW"/>
</dbReference>
<keyword evidence="4" id="KW-0689">Ribosomal protein</keyword>
<dbReference type="PROSITE" id="PS51186">
    <property type="entry name" value="GNAT"/>
    <property type="match status" value="1"/>
</dbReference>
<evidence type="ECO:0000259" key="3">
    <source>
        <dbReference type="PROSITE" id="PS51186"/>
    </source>
</evidence>
<feature type="domain" description="N-acetyltransferase" evidence="3">
    <location>
        <begin position="28"/>
        <end position="176"/>
    </location>
</feature>
<keyword evidence="1" id="KW-0808">Transferase</keyword>
<name>A0A4Q7X7B1_9ACTN</name>
<gene>
    <name evidence="4" type="ORF">EV645_1154</name>
</gene>
<dbReference type="PANTHER" id="PTHR43877">
    <property type="entry name" value="AMINOALKYLPHOSPHONATE N-ACETYLTRANSFERASE-RELATED-RELATED"/>
    <property type="match status" value="1"/>
</dbReference>
<evidence type="ECO:0000256" key="2">
    <source>
        <dbReference type="ARBA" id="ARBA00023315"/>
    </source>
</evidence>
<organism evidence="4 5">
    <name type="scientific">Kribbella rubisoli</name>
    <dbReference type="NCBI Taxonomy" id="3075929"/>
    <lineage>
        <taxon>Bacteria</taxon>
        <taxon>Bacillati</taxon>
        <taxon>Actinomycetota</taxon>
        <taxon>Actinomycetes</taxon>
        <taxon>Propionibacteriales</taxon>
        <taxon>Kribbellaceae</taxon>
        <taxon>Kribbella</taxon>
    </lineage>
</organism>
<dbReference type="InterPro" id="IPR050832">
    <property type="entry name" value="Bact_Acetyltransf"/>
</dbReference>
<accession>A0A4Q7X7B1</accession>
<keyword evidence="4" id="KW-0687">Ribonucleoprotein</keyword>
<dbReference type="Proteomes" id="UP000292027">
    <property type="component" value="Unassembled WGS sequence"/>
</dbReference>
<evidence type="ECO:0000256" key="1">
    <source>
        <dbReference type="ARBA" id="ARBA00022679"/>
    </source>
</evidence>
<proteinExistence type="predicted"/>
<keyword evidence="2" id="KW-0012">Acyltransferase</keyword>
<dbReference type="SUPFAM" id="SSF55729">
    <property type="entry name" value="Acyl-CoA N-acyltransferases (Nat)"/>
    <property type="match status" value="1"/>
</dbReference>
<comment type="caution">
    <text evidence="4">The sequence shown here is derived from an EMBL/GenBank/DDBJ whole genome shotgun (WGS) entry which is preliminary data.</text>
</comment>
<dbReference type="InterPro" id="IPR016181">
    <property type="entry name" value="Acyl_CoA_acyltransferase"/>
</dbReference>
<dbReference type="GO" id="GO:0016747">
    <property type="term" value="F:acyltransferase activity, transferring groups other than amino-acyl groups"/>
    <property type="evidence" value="ECO:0007669"/>
    <property type="project" value="InterPro"/>
</dbReference>
<dbReference type="AlphaFoldDB" id="A0A4Q7X7B1"/>
<reference evidence="4 5" key="1">
    <citation type="journal article" date="2015" name="Stand. Genomic Sci.">
        <title>Genomic Encyclopedia of Bacterial and Archaeal Type Strains, Phase III: the genomes of soil and plant-associated and newly described type strains.</title>
        <authorList>
            <person name="Whitman W.B."/>
            <person name="Woyke T."/>
            <person name="Klenk H.P."/>
            <person name="Zhou Y."/>
            <person name="Lilburn T.G."/>
            <person name="Beck B.J."/>
            <person name="De Vos P."/>
            <person name="Vandamme P."/>
            <person name="Eisen J.A."/>
            <person name="Garrity G."/>
            <person name="Hugenholtz P."/>
            <person name="Kyrpides N.C."/>
        </authorList>
    </citation>
    <scope>NUCLEOTIDE SEQUENCE [LARGE SCALE GENOMIC DNA]</scope>
    <source>
        <strain evidence="4 5">VKM Ac-2540</strain>
    </source>
</reference>
<dbReference type="InterPro" id="IPR000182">
    <property type="entry name" value="GNAT_dom"/>
</dbReference>
<dbReference type="Gene3D" id="3.40.630.30">
    <property type="match status" value="1"/>
</dbReference>
<keyword evidence="5" id="KW-1185">Reference proteome</keyword>
<dbReference type="CDD" id="cd04301">
    <property type="entry name" value="NAT_SF"/>
    <property type="match status" value="1"/>
</dbReference>
<dbReference type="EMBL" id="SHKR01000011">
    <property type="protein sequence ID" value="RZU18952.1"/>
    <property type="molecule type" value="Genomic_DNA"/>
</dbReference>
<protein>
    <submittedName>
        <fullName evidence="4">Ribosomal protein S18 acetylase RimI-like enzyme</fullName>
    </submittedName>
</protein>
<evidence type="ECO:0000313" key="5">
    <source>
        <dbReference type="Proteomes" id="UP000292027"/>
    </source>
</evidence>
<dbReference type="Pfam" id="PF00583">
    <property type="entry name" value="Acetyltransf_1"/>
    <property type="match status" value="1"/>
</dbReference>